<feature type="compositionally biased region" description="Low complexity" evidence="1">
    <location>
        <begin position="129"/>
        <end position="138"/>
    </location>
</feature>
<feature type="compositionally biased region" description="Low complexity" evidence="1">
    <location>
        <begin position="269"/>
        <end position="279"/>
    </location>
</feature>
<evidence type="ECO:0000256" key="1">
    <source>
        <dbReference type="SAM" id="MobiDB-lite"/>
    </source>
</evidence>
<feature type="compositionally biased region" description="Gly residues" evidence="1">
    <location>
        <begin position="769"/>
        <end position="779"/>
    </location>
</feature>
<name>A0A7W9Q9P3_9ACTN</name>
<dbReference type="EMBL" id="JACHJL010000007">
    <property type="protein sequence ID" value="MBB5936126.1"/>
    <property type="molecule type" value="Genomic_DNA"/>
</dbReference>
<feature type="compositionally biased region" description="Basic and acidic residues" evidence="1">
    <location>
        <begin position="207"/>
        <end position="221"/>
    </location>
</feature>
<evidence type="ECO:0000313" key="3">
    <source>
        <dbReference type="EMBL" id="MBB5936126.1"/>
    </source>
</evidence>
<feature type="compositionally biased region" description="Pro residues" evidence="1">
    <location>
        <begin position="139"/>
        <end position="155"/>
    </location>
</feature>
<gene>
    <name evidence="3" type="ORF">FHS42_003201</name>
</gene>
<protein>
    <recommendedName>
        <fullName evidence="2">PPM-type phosphatase domain-containing protein</fullName>
    </recommendedName>
</protein>
<feature type="region of interest" description="Disordered" evidence="1">
    <location>
        <begin position="20"/>
        <end position="480"/>
    </location>
</feature>
<proteinExistence type="predicted"/>
<accession>A0A7W9Q9P3</accession>
<feature type="compositionally biased region" description="Basic and acidic residues" evidence="1">
    <location>
        <begin position="183"/>
        <end position="197"/>
    </location>
</feature>
<sequence>MSQQGEHRHGHEDDWWRELYDEDRGDTGPVAAPDSLDDRFDSAARTLAPASDGFIPEGSVPGDSVPESYVSGDFVPEGFVPGESVPEGLVPGGSIASGTPPDDSATPAAQPERPKSRTEPDAPAPPEPGLSAPPELDLPAPPAQLDPAQPRPALPHRPTAPERGTAPERPTAPEDTCAPDGRAVPDGRAASEDRATSEKPAVPDGRAVPEDRAALEDRATSEKPAVPEGRAAPQSLAWREPPAASDRRTWRDQPDQPATVQPVPPQPAQPTLLQAALAPRNAGPRDAACTATGAEDVRPGGVPTAGWPWDASFGGGPGSAAWAGAKPTTERGPRAAPTRSISTARAPWEPPLPPGEGEGGPTLPGYGTPAGFAMPGPATPFGRAADFSGPTTPAGPSSPGGTSSFDGLPGSASASGPAGSAGPGSPSGRAAAGSDMASGSATPWAQPAADRLGPAAQQPEPARWTGPAAGPPHIADEPIQPATAWSAPATAPIAAVAPAASAPHAAPATPTEPIAPTGLAAPYQGATAAGRATDGGVPRQHAERAVGQPILPGQPRAEGEFIGDRPPTYAAEPTALPPATAIDPGDDAIDLDDLVPDSTVDGACYGAITLRAVSSRGDSARYRGEPRRDMLLTARFGTGDDALLLVAVASGSRAAPGAHRAARELCAWIGGAVGRSHVRLADDIRGGRRAALKSGLQRLTDRGYGRLRTRAAELGLDPAEYTASLRCLLLPVAPGCRTRVFFGVGDGGLFRLRGGAWQDLEPAAQESDGGSGPIPGLDGGSPSPQLHGPGPVASEPERAPGSGPEPATYGGTEPTPYGWEQAPYAADQGPAPATQPHPPATQPHLPAAPRPPSPAAVPAAVPPVDGQPAAAAVESFRFRAHIARPGDVLLLCSPGLAEPFIGQPALAEALRQRWSAPEPPGLIAYLADVRLRVKGYADDRTAVAVWEA</sequence>
<dbReference type="AlphaFoldDB" id="A0A7W9Q9P3"/>
<feature type="compositionally biased region" description="Low complexity" evidence="1">
    <location>
        <begin position="527"/>
        <end position="536"/>
    </location>
</feature>
<organism evidence="3 4">
    <name type="scientific">Streptomyces zagrosensis</name>
    <dbReference type="NCBI Taxonomy" id="1042984"/>
    <lineage>
        <taxon>Bacteria</taxon>
        <taxon>Bacillati</taxon>
        <taxon>Actinomycetota</taxon>
        <taxon>Actinomycetes</taxon>
        <taxon>Kitasatosporales</taxon>
        <taxon>Streptomycetaceae</taxon>
        <taxon>Streptomyces</taxon>
    </lineage>
</organism>
<keyword evidence="4" id="KW-1185">Reference proteome</keyword>
<dbReference type="RefSeq" id="WP_246494830.1">
    <property type="nucleotide sequence ID" value="NZ_JACHJL010000007.1"/>
</dbReference>
<dbReference type="Pfam" id="PF13672">
    <property type="entry name" value="PP2C_2"/>
    <property type="match status" value="1"/>
</dbReference>
<feature type="compositionally biased region" description="Low complexity" evidence="1">
    <location>
        <begin position="388"/>
        <end position="441"/>
    </location>
</feature>
<comment type="caution">
    <text evidence="3">The sequence shown here is derived from an EMBL/GenBank/DDBJ whole genome shotgun (WGS) entry which is preliminary data.</text>
</comment>
<reference evidence="3 4" key="1">
    <citation type="submission" date="2020-08" db="EMBL/GenBank/DDBJ databases">
        <title>Genomic Encyclopedia of Type Strains, Phase III (KMG-III): the genomes of soil and plant-associated and newly described type strains.</title>
        <authorList>
            <person name="Whitman W."/>
        </authorList>
    </citation>
    <scope>NUCLEOTIDE SEQUENCE [LARGE SCALE GENOMIC DNA]</scope>
    <source>
        <strain evidence="3 4">CECT 8305</strain>
    </source>
</reference>
<feature type="compositionally biased region" description="Pro residues" evidence="1">
    <location>
        <begin position="833"/>
        <end position="855"/>
    </location>
</feature>
<dbReference type="Proteomes" id="UP000588098">
    <property type="component" value="Unassembled WGS sequence"/>
</dbReference>
<feature type="domain" description="PPM-type phosphatase" evidence="2">
    <location>
        <begin position="616"/>
        <end position="765"/>
    </location>
</feature>
<evidence type="ECO:0000259" key="2">
    <source>
        <dbReference type="Pfam" id="PF13672"/>
    </source>
</evidence>
<feature type="region of interest" description="Disordered" evidence="1">
    <location>
        <begin position="762"/>
        <end position="858"/>
    </location>
</feature>
<feature type="region of interest" description="Disordered" evidence="1">
    <location>
        <begin position="527"/>
        <end position="567"/>
    </location>
</feature>
<dbReference type="InterPro" id="IPR001932">
    <property type="entry name" value="PPM-type_phosphatase-like_dom"/>
</dbReference>
<feature type="compositionally biased region" description="Basic and acidic residues" evidence="1">
    <location>
        <begin position="245"/>
        <end position="254"/>
    </location>
</feature>
<evidence type="ECO:0000313" key="4">
    <source>
        <dbReference type="Proteomes" id="UP000588098"/>
    </source>
</evidence>